<dbReference type="OMA" id="RMRFIFY"/>
<dbReference type="GO" id="GO:0004081">
    <property type="term" value="F:bis(5'-nucleosyl)-tetraphosphatase (asymmetrical) activity"/>
    <property type="evidence" value="ECO:0007669"/>
    <property type="project" value="TreeGrafter"/>
</dbReference>
<keyword evidence="4" id="KW-1185">Reference proteome</keyword>
<dbReference type="PROSITE" id="PS51462">
    <property type="entry name" value="NUDIX"/>
    <property type="match status" value="1"/>
</dbReference>
<dbReference type="InterPro" id="IPR015797">
    <property type="entry name" value="NUDIX_hydrolase-like_dom_sf"/>
</dbReference>
<dbReference type="OrthoDB" id="447842at2759"/>
<protein>
    <submittedName>
        <fullName evidence="3">NUDIX hydrolase domain protein</fullName>
    </submittedName>
</protein>
<keyword evidence="1 3" id="KW-0378">Hydrolase</keyword>
<evidence type="ECO:0000256" key="1">
    <source>
        <dbReference type="ARBA" id="ARBA00022801"/>
    </source>
</evidence>
<evidence type="ECO:0000313" key="3">
    <source>
        <dbReference type="EMBL" id="KRX10173.1"/>
    </source>
</evidence>
<dbReference type="SUPFAM" id="SSF55811">
    <property type="entry name" value="Nudix"/>
    <property type="match status" value="1"/>
</dbReference>
<dbReference type="AlphaFoldDB" id="A0A0V0R6N9"/>
<proteinExistence type="predicted"/>
<organism evidence="3 4">
    <name type="scientific">Pseudocohnilembus persalinus</name>
    <name type="common">Ciliate</name>
    <dbReference type="NCBI Taxonomy" id="266149"/>
    <lineage>
        <taxon>Eukaryota</taxon>
        <taxon>Sar</taxon>
        <taxon>Alveolata</taxon>
        <taxon>Ciliophora</taxon>
        <taxon>Intramacronucleata</taxon>
        <taxon>Oligohymenophorea</taxon>
        <taxon>Scuticociliatia</taxon>
        <taxon>Philasterida</taxon>
        <taxon>Pseudocohnilembidae</taxon>
        <taxon>Pseudocohnilembus</taxon>
    </lineage>
</organism>
<dbReference type="Gene3D" id="3.90.79.10">
    <property type="entry name" value="Nucleoside Triphosphate Pyrophosphohydrolase"/>
    <property type="match status" value="1"/>
</dbReference>
<evidence type="ECO:0000313" key="4">
    <source>
        <dbReference type="Proteomes" id="UP000054937"/>
    </source>
</evidence>
<dbReference type="PANTHER" id="PTHR21340:SF0">
    <property type="entry name" value="BIS(5'-NUCLEOSYL)-TETRAPHOSPHATASE [ASYMMETRICAL]"/>
    <property type="match status" value="1"/>
</dbReference>
<dbReference type="InParanoid" id="A0A0V0R6N9"/>
<accession>A0A0V0R6N9</accession>
<dbReference type="Proteomes" id="UP000054937">
    <property type="component" value="Unassembled WGS sequence"/>
</dbReference>
<feature type="domain" description="Nudix hydrolase" evidence="2">
    <location>
        <begin position="178"/>
        <end position="307"/>
    </location>
</feature>
<dbReference type="CDD" id="cd02883">
    <property type="entry name" value="NUDIX_Hydrolase"/>
    <property type="match status" value="1"/>
</dbReference>
<dbReference type="GO" id="GO:0006754">
    <property type="term" value="P:ATP biosynthetic process"/>
    <property type="evidence" value="ECO:0007669"/>
    <property type="project" value="TreeGrafter"/>
</dbReference>
<name>A0A0V0R6N9_PSEPJ</name>
<sequence>MQKTGFQVDHCTKTEEAIQVYEKNKNQYQLVVAALGLQKDHSDFYEPFIQYIRKQNQQVFICIFSSTASQKPNFRLQLFNELNCNMVTECEDSLQMTCKQIIESLENQGNLYCPYCKANGFTEDGLWVHQPLYHCNAPTLKDVCQLCQQYDLNLGVHFKNYHGPWGRGEGHNENYKANKLYAFALVIVRRKYDGKYLLVQEFANSGYWLPGGRVDPGEPFKKAAVRECLEEAGVNIEIKGVLSFQHSPKKGYDRLRVIYYAEPVDDNQKAKSIPDYESVGACYVDKNEVKNIKLRGHEPLEWIDYLEKGGQIYPLSIFSGE</sequence>
<gene>
    <name evidence="3" type="ORF">PPERSA_08576</name>
</gene>
<dbReference type="EMBL" id="LDAU01000040">
    <property type="protein sequence ID" value="KRX10173.1"/>
    <property type="molecule type" value="Genomic_DNA"/>
</dbReference>
<reference evidence="3 4" key="1">
    <citation type="journal article" date="2015" name="Sci. Rep.">
        <title>Genome of the facultative scuticociliatosis pathogen Pseudocohnilembus persalinus provides insight into its virulence through horizontal gene transfer.</title>
        <authorList>
            <person name="Xiong J."/>
            <person name="Wang G."/>
            <person name="Cheng J."/>
            <person name="Tian M."/>
            <person name="Pan X."/>
            <person name="Warren A."/>
            <person name="Jiang C."/>
            <person name="Yuan D."/>
            <person name="Miao W."/>
        </authorList>
    </citation>
    <scope>NUCLEOTIDE SEQUENCE [LARGE SCALE GENOMIC DNA]</scope>
    <source>
        <strain evidence="3">36N120E</strain>
    </source>
</reference>
<dbReference type="InterPro" id="IPR000086">
    <property type="entry name" value="NUDIX_hydrolase_dom"/>
</dbReference>
<evidence type="ECO:0000259" key="2">
    <source>
        <dbReference type="PROSITE" id="PS51462"/>
    </source>
</evidence>
<dbReference type="Pfam" id="PF00293">
    <property type="entry name" value="NUDIX"/>
    <property type="match status" value="1"/>
</dbReference>
<dbReference type="InterPro" id="IPR051325">
    <property type="entry name" value="Nudix_hydrolase_domain"/>
</dbReference>
<dbReference type="GO" id="GO:0006167">
    <property type="term" value="P:AMP biosynthetic process"/>
    <property type="evidence" value="ECO:0007669"/>
    <property type="project" value="TreeGrafter"/>
</dbReference>
<dbReference type="PANTHER" id="PTHR21340">
    <property type="entry name" value="DIADENOSINE 5,5-P1,P4-TETRAPHOSPHATE PYROPHOSPHOHYDROLASE MUTT"/>
    <property type="match status" value="1"/>
</dbReference>
<comment type="caution">
    <text evidence="3">The sequence shown here is derived from an EMBL/GenBank/DDBJ whole genome shotgun (WGS) entry which is preliminary data.</text>
</comment>